<dbReference type="Gene3D" id="3.40.50.1110">
    <property type="entry name" value="SGNH hydrolase"/>
    <property type="match status" value="1"/>
</dbReference>
<dbReference type="InterPro" id="IPR036514">
    <property type="entry name" value="SGNH_hydro_sf"/>
</dbReference>
<evidence type="ECO:0000256" key="2">
    <source>
        <dbReference type="ARBA" id="ARBA00022801"/>
    </source>
</evidence>
<dbReference type="CDD" id="cd01837">
    <property type="entry name" value="SGNH_plant_lipase_like"/>
    <property type="match status" value="1"/>
</dbReference>
<evidence type="ECO:0000256" key="4">
    <source>
        <dbReference type="SAM" id="SignalP"/>
    </source>
</evidence>
<keyword evidence="3" id="KW-0442">Lipid degradation</keyword>
<comment type="similarity">
    <text evidence="1">Belongs to the 'GDSL' lipolytic enzyme family.</text>
</comment>
<accession>A0AA86ST42</accession>
<evidence type="ECO:0000313" key="5">
    <source>
        <dbReference type="EMBL" id="CAJ1964095.1"/>
    </source>
</evidence>
<dbReference type="GO" id="GO:0016042">
    <property type="term" value="P:lipid catabolic process"/>
    <property type="evidence" value="ECO:0007669"/>
    <property type="project" value="UniProtKB-KW"/>
</dbReference>
<keyword evidence="2" id="KW-0378">Hydrolase</keyword>
<reference evidence="5" key="1">
    <citation type="submission" date="2023-10" db="EMBL/GenBank/DDBJ databases">
        <authorList>
            <person name="Domelevo Entfellner J.-B."/>
        </authorList>
    </citation>
    <scope>NUCLEOTIDE SEQUENCE</scope>
</reference>
<organism evidence="5 6">
    <name type="scientific">Sphenostylis stenocarpa</name>
    <dbReference type="NCBI Taxonomy" id="92480"/>
    <lineage>
        <taxon>Eukaryota</taxon>
        <taxon>Viridiplantae</taxon>
        <taxon>Streptophyta</taxon>
        <taxon>Embryophyta</taxon>
        <taxon>Tracheophyta</taxon>
        <taxon>Spermatophyta</taxon>
        <taxon>Magnoliopsida</taxon>
        <taxon>eudicotyledons</taxon>
        <taxon>Gunneridae</taxon>
        <taxon>Pentapetalae</taxon>
        <taxon>rosids</taxon>
        <taxon>fabids</taxon>
        <taxon>Fabales</taxon>
        <taxon>Fabaceae</taxon>
        <taxon>Papilionoideae</taxon>
        <taxon>50 kb inversion clade</taxon>
        <taxon>NPAAA clade</taxon>
        <taxon>indigoferoid/millettioid clade</taxon>
        <taxon>Phaseoleae</taxon>
        <taxon>Sphenostylis</taxon>
    </lineage>
</organism>
<protein>
    <submittedName>
        <fullName evidence="5">Uncharacterized protein</fullName>
    </submittedName>
</protein>
<feature type="signal peptide" evidence="4">
    <location>
        <begin position="1"/>
        <end position="26"/>
    </location>
</feature>
<sequence length="365" mass="40347">MRNRIVMGNYLLFLCFFIFSLGLLEAQKAPAVYVFGDSLVDVGNNNYLSLSIEKAILPHYGIDFPTKKPTGRFSNGKNAADLIAEKLGLPTSPPYLSLLSKVHNNSKNISVLGGVNFASGGAGIFNASDKGFMQSIPLPKQVDYYSQVHEKLTQQIGASTLEKHLSKSIFIVVIGGNDIFGYFDSQDLRKKNTPQQYADSMASTLKVQLQRLYNNGAKKFEIAGVGAIGCCPAYRLKNKTECVSEANYLSAKYNEALQSMLKKWQLEKRDISYSYFDTYAAIQELIQNPTSYGFTNVKVACCGLGELNAQIPCLPISNICSNRQDHIFWDAFHPTEAAAKIFVDEIFSGTSKFISPINMDQLLAI</sequence>
<evidence type="ECO:0000313" key="6">
    <source>
        <dbReference type="Proteomes" id="UP001189624"/>
    </source>
</evidence>
<dbReference type="GO" id="GO:0016788">
    <property type="term" value="F:hydrolase activity, acting on ester bonds"/>
    <property type="evidence" value="ECO:0007669"/>
    <property type="project" value="InterPro"/>
</dbReference>
<keyword evidence="4" id="KW-0732">Signal</keyword>
<evidence type="ECO:0000256" key="1">
    <source>
        <dbReference type="ARBA" id="ARBA00008668"/>
    </source>
</evidence>
<evidence type="ECO:0000256" key="3">
    <source>
        <dbReference type="ARBA" id="ARBA00022963"/>
    </source>
</evidence>
<dbReference type="SUPFAM" id="SSF52266">
    <property type="entry name" value="SGNH hydrolase"/>
    <property type="match status" value="1"/>
</dbReference>
<keyword evidence="3" id="KW-0443">Lipid metabolism</keyword>
<dbReference type="InterPro" id="IPR001087">
    <property type="entry name" value="GDSL"/>
</dbReference>
<dbReference type="PANTHER" id="PTHR45648:SF106">
    <property type="entry name" value="ANTHER-SPECIFIC PROLINE-RICH PROTEIN APG"/>
    <property type="match status" value="1"/>
</dbReference>
<dbReference type="InterPro" id="IPR051058">
    <property type="entry name" value="GDSL_Est/Lipase"/>
</dbReference>
<dbReference type="EMBL" id="OY731403">
    <property type="protein sequence ID" value="CAJ1964095.1"/>
    <property type="molecule type" value="Genomic_DNA"/>
</dbReference>
<dbReference type="AlphaFoldDB" id="A0AA86ST42"/>
<dbReference type="InterPro" id="IPR035669">
    <property type="entry name" value="SGNH_plant_lipase-like"/>
</dbReference>
<dbReference type="PANTHER" id="PTHR45648">
    <property type="entry name" value="GDSL LIPASE/ACYLHYDROLASE FAMILY PROTEIN (AFU_ORTHOLOGUE AFUA_4G14700)"/>
    <property type="match status" value="1"/>
</dbReference>
<gene>
    <name evidence="5" type="ORF">AYBTSS11_LOCUS20126</name>
</gene>
<dbReference type="Proteomes" id="UP001189624">
    <property type="component" value="Chromosome 6"/>
</dbReference>
<proteinExistence type="inferred from homology"/>
<feature type="chain" id="PRO_5041731257" evidence="4">
    <location>
        <begin position="27"/>
        <end position="365"/>
    </location>
</feature>
<keyword evidence="6" id="KW-1185">Reference proteome</keyword>
<name>A0AA86ST42_9FABA</name>
<dbReference type="Gramene" id="rna-AYBTSS11_LOCUS20126">
    <property type="protein sequence ID" value="CAJ1964095.1"/>
    <property type="gene ID" value="gene-AYBTSS11_LOCUS20126"/>
</dbReference>
<dbReference type="Pfam" id="PF00657">
    <property type="entry name" value="Lipase_GDSL"/>
    <property type="match status" value="1"/>
</dbReference>